<name>Q2FP13_METHJ</name>
<evidence type="ECO:0000256" key="7">
    <source>
        <dbReference type="SAM" id="Coils"/>
    </source>
</evidence>
<dbReference type="PROSITE" id="PS50109">
    <property type="entry name" value="HIS_KIN"/>
    <property type="match status" value="1"/>
</dbReference>
<dbReference type="SMART" id="SM00091">
    <property type="entry name" value="PAS"/>
    <property type="match status" value="8"/>
</dbReference>
<gene>
    <name evidence="12" type="ordered locus">Mhun_1415</name>
</gene>
<dbReference type="InterPro" id="IPR013655">
    <property type="entry name" value="PAS_fold_3"/>
</dbReference>
<feature type="modified residue" description="4-aspartylphosphate" evidence="6">
    <location>
        <position position="62"/>
    </location>
</feature>
<dbReference type="Pfam" id="PF08447">
    <property type="entry name" value="PAS_3"/>
    <property type="match status" value="1"/>
</dbReference>
<evidence type="ECO:0000259" key="8">
    <source>
        <dbReference type="PROSITE" id="PS50109"/>
    </source>
</evidence>
<dbReference type="eggNOG" id="arCOG02352">
    <property type="taxonomic scope" value="Archaea"/>
</dbReference>
<dbReference type="SUPFAM" id="SSF52172">
    <property type="entry name" value="CheY-like"/>
    <property type="match status" value="1"/>
</dbReference>
<evidence type="ECO:0000313" key="12">
    <source>
        <dbReference type="EMBL" id="ABD41150.1"/>
    </source>
</evidence>
<feature type="coiled-coil region" evidence="7">
    <location>
        <begin position="267"/>
        <end position="315"/>
    </location>
</feature>
<dbReference type="eggNOG" id="arCOG02383">
    <property type="taxonomic scope" value="Archaea"/>
</dbReference>
<evidence type="ECO:0000256" key="5">
    <source>
        <dbReference type="ARBA" id="ARBA00022777"/>
    </source>
</evidence>
<feature type="domain" description="Response regulatory" evidence="9">
    <location>
        <begin position="13"/>
        <end position="127"/>
    </location>
</feature>
<feature type="domain" description="PAS" evidence="10">
    <location>
        <begin position="675"/>
        <end position="712"/>
    </location>
</feature>
<dbReference type="SUPFAM" id="SSF55874">
    <property type="entry name" value="ATPase domain of HSP90 chaperone/DNA topoisomerase II/histidine kinase"/>
    <property type="match status" value="1"/>
</dbReference>
<dbReference type="SMART" id="SM00387">
    <property type="entry name" value="HATPase_c"/>
    <property type="match status" value="1"/>
</dbReference>
<dbReference type="Pfam" id="PF13185">
    <property type="entry name" value="GAF_2"/>
    <property type="match status" value="1"/>
</dbReference>
<dbReference type="Gene3D" id="3.30.450.40">
    <property type="match status" value="1"/>
</dbReference>
<feature type="domain" description="PAC" evidence="11">
    <location>
        <begin position="216"/>
        <end position="269"/>
    </location>
</feature>
<dbReference type="SMART" id="SM00388">
    <property type="entry name" value="HisKA"/>
    <property type="match status" value="2"/>
</dbReference>
<dbReference type="Pfam" id="PF00989">
    <property type="entry name" value="PAS"/>
    <property type="match status" value="2"/>
</dbReference>
<dbReference type="InterPro" id="IPR005467">
    <property type="entry name" value="His_kinase_dom"/>
</dbReference>
<feature type="domain" description="PAC" evidence="11">
    <location>
        <begin position="1801"/>
        <end position="1855"/>
    </location>
</feature>
<evidence type="ECO:0000256" key="1">
    <source>
        <dbReference type="ARBA" id="ARBA00000085"/>
    </source>
</evidence>
<dbReference type="InterPro" id="IPR001610">
    <property type="entry name" value="PAC"/>
</dbReference>
<dbReference type="GO" id="GO:0006355">
    <property type="term" value="P:regulation of DNA-templated transcription"/>
    <property type="evidence" value="ECO:0007669"/>
    <property type="project" value="InterPro"/>
</dbReference>
<dbReference type="CDD" id="cd00130">
    <property type="entry name" value="PAS"/>
    <property type="match status" value="6"/>
</dbReference>
<protein>
    <recommendedName>
        <fullName evidence="2">histidine kinase</fullName>
        <ecNumber evidence="2">2.7.13.3</ecNumber>
    </recommendedName>
</protein>
<evidence type="ECO:0000256" key="4">
    <source>
        <dbReference type="ARBA" id="ARBA00022679"/>
    </source>
</evidence>
<keyword evidence="7" id="KW-0175">Coiled coil</keyword>
<dbReference type="GO" id="GO:0000155">
    <property type="term" value="F:phosphorelay sensor kinase activity"/>
    <property type="evidence" value="ECO:0007669"/>
    <property type="project" value="InterPro"/>
</dbReference>
<dbReference type="InterPro" id="IPR003594">
    <property type="entry name" value="HATPase_dom"/>
</dbReference>
<keyword evidence="5 12" id="KW-0418">Kinase</keyword>
<dbReference type="InterPro" id="IPR011006">
    <property type="entry name" value="CheY-like_superfamily"/>
</dbReference>
<evidence type="ECO:0000259" key="10">
    <source>
        <dbReference type="PROSITE" id="PS50112"/>
    </source>
</evidence>
<dbReference type="InParanoid" id="Q2FP13"/>
<dbReference type="KEGG" id="mhu:Mhun_1415"/>
<evidence type="ECO:0000256" key="3">
    <source>
        <dbReference type="ARBA" id="ARBA00022553"/>
    </source>
</evidence>
<evidence type="ECO:0000313" key="13">
    <source>
        <dbReference type="Proteomes" id="UP000001941"/>
    </source>
</evidence>
<keyword evidence="13" id="KW-1185">Reference proteome</keyword>
<dbReference type="CDD" id="cd00075">
    <property type="entry name" value="HATPase"/>
    <property type="match status" value="1"/>
</dbReference>
<organism evidence="12 13">
    <name type="scientific">Methanospirillum hungatei JF-1 (strain ATCC 27890 / DSM 864 / NBRC 100397 / JF-1)</name>
    <dbReference type="NCBI Taxonomy" id="323259"/>
    <lineage>
        <taxon>Archaea</taxon>
        <taxon>Methanobacteriati</taxon>
        <taxon>Methanobacteriota</taxon>
        <taxon>Stenosarchaea group</taxon>
        <taxon>Methanomicrobia</taxon>
        <taxon>Methanomicrobiales</taxon>
        <taxon>Methanospirillaceae</taxon>
        <taxon>Methanospirillum</taxon>
    </lineage>
</organism>
<dbReference type="EnsemblBacteria" id="ABD41150">
    <property type="protein sequence ID" value="ABD41150"/>
    <property type="gene ID" value="Mhun_1415"/>
</dbReference>
<dbReference type="PROSITE" id="PS50113">
    <property type="entry name" value="PAC"/>
    <property type="match status" value="5"/>
</dbReference>
<dbReference type="NCBIfam" id="TIGR00229">
    <property type="entry name" value="sensory_box"/>
    <property type="match status" value="7"/>
</dbReference>
<feature type="domain" description="PAS" evidence="10">
    <location>
        <begin position="798"/>
        <end position="851"/>
    </location>
</feature>
<feature type="domain" description="PAS" evidence="10">
    <location>
        <begin position="1722"/>
        <end position="1792"/>
    </location>
</feature>
<dbReference type="PROSITE" id="PS50112">
    <property type="entry name" value="PAS"/>
    <property type="match status" value="4"/>
</dbReference>
<feature type="domain" description="PAC" evidence="11">
    <location>
        <begin position="1411"/>
        <end position="1462"/>
    </location>
</feature>
<dbReference type="InterPro" id="IPR003661">
    <property type="entry name" value="HisK_dim/P_dom"/>
</dbReference>
<feature type="domain" description="PAC" evidence="11">
    <location>
        <begin position="1670"/>
        <end position="1721"/>
    </location>
</feature>
<feature type="domain" description="PAC" evidence="11">
    <location>
        <begin position="504"/>
        <end position="557"/>
    </location>
</feature>
<comment type="catalytic activity">
    <reaction evidence="1">
        <text>ATP + protein L-histidine = ADP + protein N-phospho-L-histidine.</text>
        <dbReference type="EC" id="2.7.13.3"/>
    </reaction>
</comment>
<dbReference type="HOGENOM" id="CLU_000445_114_58_2"/>
<dbReference type="eggNOG" id="arCOG06192">
    <property type="taxonomic scope" value="Archaea"/>
</dbReference>
<dbReference type="InterPro" id="IPR000700">
    <property type="entry name" value="PAS-assoc_C"/>
</dbReference>
<dbReference type="Gene3D" id="3.30.450.20">
    <property type="entry name" value="PAS domain"/>
    <property type="match status" value="9"/>
</dbReference>
<feature type="coiled-coil region" evidence="7">
    <location>
        <begin position="1083"/>
        <end position="1135"/>
    </location>
</feature>
<evidence type="ECO:0000256" key="6">
    <source>
        <dbReference type="PROSITE-ProRule" id="PRU00169"/>
    </source>
</evidence>
<dbReference type="PANTHER" id="PTHR43304:SF1">
    <property type="entry name" value="PAC DOMAIN-CONTAINING PROTEIN"/>
    <property type="match status" value="1"/>
</dbReference>
<dbReference type="InterPro" id="IPR052162">
    <property type="entry name" value="Sensor_kinase/Photoreceptor"/>
</dbReference>
<dbReference type="InterPro" id="IPR036890">
    <property type="entry name" value="HATPase_C_sf"/>
</dbReference>
<dbReference type="Pfam" id="PF13426">
    <property type="entry name" value="PAS_9"/>
    <property type="match status" value="1"/>
</dbReference>
<dbReference type="Pfam" id="PF13188">
    <property type="entry name" value="PAS_8"/>
    <property type="match status" value="1"/>
</dbReference>
<dbReference type="InterPro" id="IPR001789">
    <property type="entry name" value="Sig_transdc_resp-reg_receiver"/>
</dbReference>
<dbReference type="EC" id="2.7.13.3" evidence="2"/>
<dbReference type="SMART" id="SM00448">
    <property type="entry name" value="REC"/>
    <property type="match status" value="1"/>
</dbReference>
<dbReference type="Pfam" id="PF08448">
    <property type="entry name" value="PAS_4"/>
    <property type="match status" value="3"/>
</dbReference>
<feature type="domain" description="PAS" evidence="10">
    <location>
        <begin position="427"/>
        <end position="500"/>
    </location>
</feature>
<reference evidence="13" key="1">
    <citation type="journal article" date="2016" name="Stand. Genomic Sci.">
        <title>Complete genome sequence of Methanospirillum hungatei type strain JF1.</title>
        <authorList>
            <person name="Gunsalus R.P."/>
            <person name="Cook L.E."/>
            <person name="Crable B."/>
            <person name="Rohlin L."/>
            <person name="McDonald E."/>
            <person name="Mouttaki H."/>
            <person name="Sieber J.R."/>
            <person name="Poweleit N."/>
            <person name="Zhou H."/>
            <person name="Lapidus A.L."/>
            <person name="Daligault H.E."/>
            <person name="Land M."/>
            <person name="Gilna P."/>
            <person name="Ivanova N."/>
            <person name="Kyrpides N."/>
            <person name="Culley D.E."/>
            <person name="McInerney M.J."/>
        </authorList>
    </citation>
    <scope>NUCLEOTIDE SEQUENCE [LARGE SCALE GENOMIC DNA]</scope>
    <source>
        <strain evidence="13">ATCC 27890 / DSM 864 / NBRC 100397 / JF-1</strain>
    </source>
</reference>
<keyword evidence="3 6" id="KW-0597">Phosphoprotein</keyword>
<dbReference type="InterPro" id="IPR003018">
    <property type="entry name" value="GAF"/>
</dbReference>
<dbReference type="Proteomes" id="UP000001941">
    <property type="component" value="Chromosome"/>
</dbReference>
<dbReference type="Gene3D" id="3.30.565.10">
    <property type="entry name" value="Histidine kinase-like ATPase, C-terminal domain"/>
    <property type="match status" value="1"/>
</dbReference>
<dbReference type="PANTHER" id="PTHR43304">
    <property type="entry name" value="PHYTOCHROME-LIKE PROTEIN CPH1"/>
    <property type="match status" value="1"/>
</dbReference>
<proteinExistence type="predicted"/>
<dbReference type="STRING" id="323259.Mhun_1415"/>
<dbReference type="SMART" id="SM00086">
    <property type="entry name" value="PAC"/>
    <property type="match status" value="6"/>
</dbReference>
<dbReference type="eggNOG" id="arCOG02356">
    <property type="taxonomic scope" value="Archaea"/>
</dbReference>
<dbReference type="SUPFAM" id="SSF55781">
    <property type="entry name" value="GAF domain-like"/>
    <property type="match status" value="1"/>
</dbReference>
<dbReference type="CDD" id="cd00156">
    <property type="entry name" value="REC"/>
    <property type="match status" value="1"/>
</dbReference>
<dbReference type="EMBL" id="CP000254">
    <property type="protein sequence ID" value="ABD41150.1"/>
    <property type="molecule type" value="Genomic_DNA"/>
</dbReference>
<dbReference type="PROSITE" id="PS50110">
    <property type="entry name" value="RESPONSE_REGULATORY"/>
    <property type="match status" value="1"/>
</dbReference>
<dbReference type="SMART" id="SM00065">
    <property type="entry name" value="GAF"/>
    <property type="match status" value="1"/>
</dbReference>
<dbReference type="Pfam" id="PF02518">
    <property type="entry name" value="HATPase_c"/>
    <property type="match status" value="1"/>
</dbReference>
<feature type="domain" description="Histidine kinase" evidence="8">
    <location>
        <begin position="1866"/>
        <end position="2063"/>
    </location>
</feature>
<dbReference type="Pfam" id="PF00072">
    <property type="entry name" value="Response_reg"/>
    <property type="match status" value="1"/>
</dbReference>
<dbReference type="SUPFAM" id="SSF55785">
    <property type="entry name" value="PYP-like sensor domain (PAS domain)"/>
    <property type="match status" value="9"/>
</dbReference>
<keyword evidence="4 12" id="KW-0808">Transferase</keyword>
<dbReference type="Pfam" id="PF10114">
    <property type="entry name" value="PocR"/>
    <property type="match status" value="1"/>
</dbReference>
<dbReference type="InterPro" id="IPR000014">
    <property type="entry name" value="PAS"/>
</dbReference>
<sequence length="2072" mass="237372">MPKSHRSPIHMTTILYIDDEPLVADASVRFLTHSGFEVDKALSGREALEKLRAGRYDAVISDYHMPGMTGIELLKIIRSDIGDIPFILFTGKGREEVVIEAIEHGVDYYVQKGGTPGPLFADLTHKINIAIQRRESERLLRINEKRLRKAQEIGKIGCWEHAVGSDVLWMSEEALRLYGMDGPSRNVLISDIFACIREQDKVEKAFRNLIETRADFHIEYSIIPVNNTAPRILLSIASVEEDDPGTGRRIVGITQDITEKKNSEWRLTKKNADLTAALDRLTNAEEKLTHQLEEIRAAHEKISESEEKYRKLFEENIVGTAVHEIICNESGAPVDYRFLDVNPAFEQITGLVGDEIRNKTVLEVLPDTEPYWIDIYGRVALTGKPAHFEQFSRELQKYFEVFAYAPQIGQFVTLFQDITERRRRENSLNELNAYLENLFVYSNVPIIVWDPEGIISRINHSFEILIGRPRDEVIGKPLDILFPERDAEYAMRLIQTTRDGVRWETVEIPILHADGTIRVVIWNSATIYAADGKSPIATIAQGRDITGEKLLEKEKQQAMNKIQENIAKLAILNDGIRNPLTIISTYADMADDDDIAKNIHAEVMRIDAMVNTLDKEWVSSEKILNYLRKQDKITPDFKPVLSEAQPDFDTRLSTPSGQEHILPVVSSQNLFIEEIQAQLYAILDSIDAFVYVADMETYDILYMNERGRALFGNVHGQKCYSHIRAHSEGPCPYCTNHLLLSNQKPTGVCRWEFHDPKTGRWYDCRDRAIRWSDGRLVRLEIATDITDLKKSEEAYKKAEERIRMVFDNIPDGIIVADVKTKRFVFVNEAMSRMLGTTREDLIGHTTAEIHPVYALPSVMSEFEKMRSGVLHFVSNIPVQRKDGSIFFADINSSLLELDGQKTLLGVFHDCSDRIRSDEENKLHMLRLQTFLTLLRMVDASEMDILNYSLKQSLYITKSLYAFIGTLSADESEMIIHSWSEGAMDMCQVRDKPLHFPIDKAGIWGECIRNRTSCLINDYSLPHHAKHGYPEGHIDITRFLGMPVFDGDRIVAILAVANKESDYRDDDIDALQTLGTMTWEIIRRKRAEEEISRQNEALSSAYEEIRSSEEELRHNYEELEISRQKILEREKELRLKLETILTPEHDISEEEFANIIDSHELQILMDDFYALTHIGIAILDLKGNILVATGWQDICTKFHRVHEESCKNCIESDLYLTRNVKAGEYLVYKCKNNMWDMVTPIIIGNRHMGNLFLGQFFFDDEVPDRDVFSAQAERFGFDKDEYLAALDRVPRWSKSTVTTIMDFYTRFSSLISRLSYSNITLARSLLDQKRLHADLEDRERRLSAIIQNSPAGYFRIDRNGNYQEVNDAWLMMHRYHDRSEVIGHHFSITQVDTSQEAAQKNFERLLSGEPIPSGEFTRRCRDGTTGIHSFSAIPVMENGEITGIEGFLIDITNRKMIEDDLKRSEQEYWWLLESMINAFVMFESVFDDDGRFISYRFLYINRAYENITGVRFHDVYGKTVHEVWPDTEDEWIQRYGEVAVTGIPSEFDLFHAPTNKAYHCHVYRPWNDTRRFCVIFEDITKRKEAEETLQESRDLLDATQKLTRIGGWEWHVQRQTMTWTTETYQIHDIDPGSITPGSPEHITKSISCYDPEDRPVIQAAFERCVTEGVPYDLVFPFTTMKGRRIWIRTTAEPVLADGKVIRVIGNIMDITDQKLAEAALHESQEKYRLIAENTADNIWIIDMDLKMQYSSPSVWKMKGFTVEETLAQSITDMMTPASVEKVLKLFHDEMEAELAGTADPNRTISFDTEEYCKDGSVIIVENSATLLRDEQGRPTGILGISRDITERKKMQDALVQSNKKLRLLTSLTRHDILNLISSVNEFLDLANSEDDPEKARYYLSLCKEAGERMEDTIGFTREYENFGIVSSGWVNVSSLVRSARSEIPLTDVSIESLISPTLEIFADPIIRKVFSTLIENAIRHGKTLSYIRFAEEIREGACIIICEDDGIGISGSDKEHIFDHGFGKHTGIGLFLSREILSITDLSICECGEEGKGARFEITVPAGKFRINGKTGL</sequence>
<dbReference type="InterPro" id="IPR029016">
    <property type="entry name" value="GAF-like_dom_sf"/>
</dbReference>
<dbReference type="InterPro" id="IPR013767">
    <property type="entry name" value="PAS_fold"/>
</dbReference>
<accession>Q2FP13</accession>
<evidence type="ECO:0000256" key="2">
    <source>
        <dbReference type="ARBA" id="ARBA00012438"/>
    </source>
</evidence>
<evidence type="ECO:0000259" key="9">
    <source>
        <dbReference type="PROSITE" id="PS50110"/>
    </source>
</evidence>
<dbReference type="InterPro" id="IPR035965">
    <property type="entry name" value="PAS-like_dom_sf"/>
</dbReference>
<dbReference type="Gene3D" id="3.40.50.2300">
    <property type="match status" value="1"/>
</dbReference>
<evidence type="ECO:0000259" key="11">
    <source>
        <dbReference type="PROSITE" id="PS50113"/>
    </source>
</evidence>
<dbReference type="InterPro" id="IPR018771">
    <property type="entry name" value="PocR_dom"/>
</dbReference>
<dbReference type="InterPro" id="IPR013656">
    <property type="entry name" value="PAS_4"/>
</dbReference>